<proteinExistence type="predicted"/>
<dbReference type="PANTHER" id="PTHR35385:SF2">
    <property type="entry name" value="PROTEIN B, PUTATIVE-RELATED"/>
    <property type="match status" value="1"/>
</dbReference>
<gene>
    <name evidence="3" type="ORF">MNOR_LOCUS3548</name>
</gene>
<name>A0AAV2PRZ4_MEGNR</name>
<sequence>ERQAIFQAFKKLVYSKNENDFQSAKEGLEALESFQSNDLLKTHYDHLMNRKSEWSILCRTDLITRGNDTNNYAEATMRIFKEVILGRCRLYNPAELVSYIFKGFEDYHVLRISDFMCNFRKMKVKLGNDHLPENEVKSADISKSENGDFIVKSQSEPGLTYVIDTRHCTCTCPAGQSGSICKHLVGVHVHTDATMFTFPPMSVDDRNIYHVIAFGNPSSTNWYVAVSNKQKVQTISSKAIIDATVAAASPQTQISMTSSKAIIDATVAAASPQTQISMTSSKAIIDATVAAASPQTQISMTSSKAIIDATV</sequence>
<feature type="non-terminal residue" evidence="3">
    <location>
        <position position="1"/>
    </location>
</feature>
<comment type="caution">
    <text evidence="3">The sequence shown here is derived from an EMBL/GenBank/DDBJ whole genome shotgun (WGS) entry which is preliminary data.</text>
</comment>
<feature type="domain" description="SWIM-type" evidence="2">
    <location>
        <begin position="161"/>
        <end position="192"/>
    </location>
</feature>
<dbReference type="PROSITE" id="PS50966">
    <property type="entry name" value="ZF_SWIM"/>
    <property type="match status" value="1"/>
</dbReference>
<keyword evidence="4" id="KW-1185">Reference proteome</keyword>
<reference evidence="3 4" key="1">
    <citation type="submission" date="2024-05" db="EMBL/GenBank/DDBJ databases">
        <authorList>
            <person name="Wallberg A."/>
        </authorList>
    </citation>
    <scope>NUCLEOTIDE SEQUENCE [LARGE SCALE GENOMIC DNA]</scope>
</reference>
<dbReference type="InterPro" id="IPR007527">
    <property type="entry name" value="Znf_SWIM"/>
</dbReference>
<feature type="non-terminal residue" evidence="3">
    <location>
        <position position="311"/>
    </location>
</feature>
<dbReference type="EMBL" id="CAXKWB010001226">
    <property type="protein sequence ID" value="CAL4063693.1"/>
    <property type="molecule type" value="Genomic_DNA"/>
</dbReference>
<protein>
    <recommendedName>
        <fullName evidence="2">SWIM-type domain-containing protein</fullName>
    </recommendedName>
</protein>
<dbReference type="AlphaFoldDB" id="A0AAV2PRZ4"/>
<dbReference type="PANTHER" id="PTHR35385">
    <property type="entry name" value="PROTEIN B, PUTATIVE-RELATED-RELATED"/>
    <property type="match status" value="1"/>
</dbReference>
<evidence type="ECO:0000313" key="3">
    <source>
        <dbReference type="EMBL" id="CAL4063693.1"/>
    </source>
</evidence>
<evidence type="ECO:0000256" key="1">
    <source>
        <dbReference type="PROSITE-ProRule" id="PRU00325"/>
    </source>
</evidence>
<organism evidence="3 4">
    <name type="scientific">Meganyctiphanes norvegica</name>
    <name type="common">Northern krill</name>
    <name type="synonym">Thysanopoda norvegica</name>
    <dbReference type="NCBI Taxonomy" id="48144"/>
    <lineage>
        <taxon>Eukaryota</taxon>
        <taxon>Metazoa</taxon>
        <taxon>Ecdysozoa</taxon>
        <taxon>Arthropoda</taxon>
        <taxon>Crustacea</taxon>
        <taxon>Multicrustacea</taxon>
        <taxon>Malacostraca</taxon>
        <taxon>Eumalacostraca</taxon>
        <taxon>Eucarida</taxon>
        <taxon>Euphausiacea</taxon>
        <taxon>Euphausiidae</taxon>
        <taxon>Meganyctiphanes</taxon>
    </lineage>
</organism>
<dbReference type="GO" id="GO:0008270">
    <property type="term" value="F:zinc ion binding"/>
    <property type="evidence" value="ECO:0007669"/>
    <property type="project" value="UniProtKB-KW"/>
</dbReference>
<evidence type="ECO:0000259" key="2">
    <source>
        <dbReference type="PROSITE" id="PS50966"/>
    </source>
</evidence>
<evidence type="ECO:0000313" key="4">
    <source>
        <dbReference type="Proteomes" id="UP001497623"/>
    </source>
</evidence>
<keyword evidence="1" id="KW-0863">Zinc-finger</keyword>
<dbReference type="Pfam" id="PF04434">
    <property type="entry name" value="SWIM"/>
    <property type="match status" value="1"/>
</dbReference>
<keyword evidence="1" id="KW-0862">Zinc</keyword>
<accession>A0AAV2PRZ4</accession>
<keyword evidence="1" id="KW-0479">Metal-binding</keyword>
<dbReference type="Proteomes" id="UP001497623">
    <property type="component" value="Unassembled WGS sequence"/>
</dbReference>